<gene>
    <name evidence="1" type="ORF">DYH56_02415</name>
</gene>
<accession>A0ABX9KK68</accession>
<dbReference type="Gene3D" id="2.60.120.10">
    <property type="entry name" value="Jelly Rolls"/>
    <property type="match status" value="1"/>
</dbReference>
<dbReference type="RefSeq" id="WP_114641264.1">
    <property type="nucleotide sequence ID" value="NZ_JAACIO010000003.1"/>
</dbReference>
<dbReference type="Proteomes" id="UP000263486">
    <property type="component" value="Unassembled WGS sequence"/>
</dbReference>
<evidence type="ECO:0000313" key="2">
    <source>
        <dbReference type="Proteomes" id="UP000263486"/>
    </source>
</evidence>
<keyword evidence="2" id="KW-1185">Reference proteome</keyword>
<organism evidence="1 2">
    <name type="scientific">Psychrilyobacter piezotolerans</name>
    <dbReference type="NCBI Taxonomy" id="2293438"/>
    <lineage>
        <taxon>Bacteria</taxon>
        <taxon>Fusobacteriati</taxon>
        <taxon>Fusobacteriota</taxon>
        <taxon>Fusobacteriia</taxon>
        <taxon>Fusobacteriales</taxon>
        <taxon>Fusobacteriaceae</taxon>
        <taxon>Psychrilyobacter</taxon>
    </lineage>
</organism>
<dbReference type="InterPro" id="IPR014710">
    <property type="entry name" value="RmlC-like_jellyroll"/>
</dbReference>
<name>A0ABX9KK68_9FUSO</name>
<protein>
    <recommendedName>
        <fullName evidence="3">Cyclic nucleotide-binding domain-containing protein</fullName>
    </recommendedName>
</protein>
<dbReference type="InterPro" id="IPR018490">
    <property type="entry name" value="cNMP-bd_dom_sf"/>
</dbReference>
<proteinExistence type="predicted"/>
<reference evidence="1 2" key="1">
    <citation type="submission" date="2018-08" db="EMBL/GenBank/DDBJ databases">
        <title>Draft genome sequence of Psychrilyobacter sp. strain SD5 isolated from Black Sea water.</title>
        <authorList>
            <person name="Yadav S."/>
            <person name="Villanueva L."/>
            <person name="Damste J.S.S."/>
        </authorList>
    </citation>
    <scope>NUCLEOTIDE SEQUENCE [LARGE SCALE GENOMIC DNA]</scope>
    <source>
        <strain evidence="1 2">SD5</strain>
    </source>
</reference>
<dbReference type="SUPFAM" id="SSF51206">
    <property type="entry name" value="cAMP-binding domain-like"/>
    <property type="match status" value="1"/>
</dbReference>
<comment type="caution">
    <text evidence="1">The sequence shown here is derived from an EMBL/GenBank/DDBJ whole genome shotgun (WGS) entry which is preliminary data.</text>
</comment>
<dbReference type="EMBL" id="QUAJ01000003">
    <property type="protein sequence ID" value="REI42640.1"/>
    <property type="molecule type" value="Genomic_DNA"/>
</dbReference>
<sequence>MTEKKLLEILKPEEKLQFLQNKQQKKLRNKEGVDVDSCPGLLLVKEGKLRVYLIANNGREITLFNILPGELFQEV</sequence>
<evidence type="ECO:0008006" key="3">
    <source>
        <dbReference type="Google" id="ProtNLM"/>
    </source>
</evidence>
<evidence type="ECO:0000313" key="1">
    <source>
        <dbReference type="EMBL" id="REI42640.1"/>
    </source>
</evidence>